<dbReference type="HOGENOM" id="CLU_2035558_0_0_0"/>
<sequence length="121" mass="13942">MPLQKGVLYKTNVSGTLPHRVLTLAYLTQIRTRNRLFYKKLWIKAALHEDAHHHQSSLLDSKFIIFWEGAQFYEHSSIARPYSGATHSGERSPKRGDHHSRFRQGCAHGRPSEGRRPGPDR</sequence>
<accession>M1YUX4</accession>
<organism evidence="2 3">
    <name type="scientific">Nitrospina gracilis (strain 3/211)</name>
    <dbReference type="NCBI Taxonomy" id="1266370"/>
    <lineage>
        <taxon>Bacteria</taxon>
        <taxon>Pseudomonadati</taxon>
        <taxon>Nitrospinota/Tectimicrobiota group</taxon>
        <taxon>Nitrospinota</taxon>
        <taxon>Nitrospinia</taxon>
        <taxon>Nitrospinales</taxon>
        <taxon>Nitrospinaceae</taxon>
        <taxon>Nitrospina</taxon>
    </lineage>
</organism>
<protein>
    <submittedName>
        <fullName evidence="2">Uncharacterized protein</fullName>
    </submittedName>
</protein>
<dbReference type="Proteomes" id="UP000011704">
    <property type="component" value="Unassembled WGS sequence"/>
</dbReference>
<dbReference type="EMBL" id="CAQJ01000007">
    <property type="protein sequence ID" value="CCQ89395.1"/>
    <property type="molecule type" value="Genomic_DNA"/>
</dbReference>
<dbReference type="InParanoid" id="M1YUX4"/>
<keyword evidence="3" id="KW-1185">Reference proteome</keyword>
<reference evidence="2 3" key="1">
    <citation type="journal article" date="2013" name="Front. Microbiol.">
        <title>The genome of Nitrospina gracilis illuminates the metabolism and evolution of the major marine nitrite oxidizer.</title>
        <authorList>
            <person name="Luecker S."/>
            <person name="Nowka B."/>
            <person name="Rattei T."/>
            <person name="Spieck E."/>
            <person name="and Daims H."/>
        </authorList>
    </citation>
    <scope>NUCLEOTIDE SEQUENCE [LARGE SCALE GENOMIC DNA]</scope>
    <source>
        <strain evidence="2 3">3/211</strain>
    </source>
</reference>
<comment type="caution">
    <text evidence="2">The sequence shown here is derived from an EMBL/GenBank/DDBJ whole genome shotgun (WGS) entry which is preliminary data.</text>
</comment>
<name>M1YUX4_NITG3</name>
<proteinExistence type="predicted"/>
<evidence type="ECO:0000256" key="1">
    <source>
        <dbReference type="SAM" id="MobiDB-lite"/>
    </source>
</evidence>
<feature type="compositionally biased region" description="Basic and acidic residues" evidence="1">
    <location>
        <begin position="110"/>
        <end position="121"/>
    </location>
</feature>
<evidence type="ECO:0000313" key="2">
    <source>
        <dbReference type="EMBL" id="CCQ89395.1"/>
    </source>
</evidence>
<gene>
    <name evidence="2" type="ORF">NITGR_1040013</name>
</gene>
<evidence type="ECO:0000313" key="3">
    <source>
        <dbReference type="Proteomes" id="UP000011704"/>
    </source>
</evidence>
<feature type="region of interest" description="Disordered" evidence="1">
    <location>
        <begin position="81"/>
        <end position="121"/>
    </location>
</feature>
<dbReference type="AlphaFoldDB" id="M1YUX4"/>
<dbReference type="STRING" id="1266370.NITGR_1040013"/>